<dbReference type="Gene3D" id="3.30.505.10">
    <property type="entry name" value="SH2 domain"/>
    <property type="match status" value="1"/>
</dbReference>
<evidence type="ECO:0008006" key="5">
    <source>
        <dbReference type="Google" id="ProtNLM"/>
    </source>
</evidence>
<sequence>MNGNNPVVGGHEFRTRKWPHRESNPRPSAQEGFDVLRDSKEKYFITIMSFDAIEDLVQHYKMFPVNKTKEIFLKDMYCTRAFAGADYKPKNEDELELRPSR</sequence>
<dbReference type="EMBL" id="AMQN01013706">
    <property type="status" value="NOT_ANNOTATED_CDS"/>
    <property type="molecule type" value="Genomic_DNA"/>
</dbReference>
<keyword evidence="4" id="KW-1185">Reference proteome</keyword>
<dbReference type="EMBL" id="KB310412">
    <property type="protein sequence ID" value="ELT91605.1"/>
    <property type="molecule type" value="Genomic_DNA"/>
</dbReference>
<dbReference type="InterPro" id="IPR036860">
    <property type="entry name" value="SH2_dom_sf"/>
</dbReference>
<dbReference type="AlphaFoldDB" id="R7TKG3"/>
<dbReference type="EMBL" id="AMQN01013705">
    <property type="status" value="NOT_ANNOTATED_CDS"/>
    <property type="molecule type" value="Genomic_DNA"/>
</dbReference>
<evidence type="ECO:0000313" key="2">
    <source>
        <dbReference type="EMBL" id="ELT91605.1"/>
    </source>
</evidence>
<evidence type="ECO:0000256" key="1">
    <source>
        <dbReference type="SAM" id="MobiDB-lite"/>
    </source>
</evidence>
<dbReference type="HOGENOM" id="CLU_2294318_0_0_1"/>
<proteinExistence type="predicted"/>
<dbReference type="Proteomes" id="UP000014760">
    <property type="component" value="Unassembled WGS sequence"/>
</dbReference>
<reference evidence="3" key="3">
    <citation type="submission" date="2015-06" db="UniProtKB">
        <authorList>
            <consortium name="EnsemblMetazoa"/>
        </authorList>
    </citation>
    <scope>IDENTIFICATION</scope>
</reference>
<feature type="region of interest" description="Disordered" evidence="1">
    <location>
        <begin position="1"/>
        <end position="32"/>
    </location>
</feature>
<accession>R7TKG3</accession>
<name>R7TKG3_CAPTE</name>
<evidence type="ECO:0000313" key="4">
    <source>
        <dbReference type="Proteomes" id="UP000014760"/>
    </source>
</evidence>
<gene>
    <name evidence="2" type="ORF">CAPTEDRAFT_188758</name>
</gene>
<reference evidence="2 4" key="2">
    <citation type="journal article" date="2013" name="Nature">
        <title>Insights into bilaterian evolution from three spiralian genomes.</title>
        <authorList>
            <person name="Simakov O."/>
            <person name="Marletaz F."/>
            <person name="Cho S.J."/>
            <person name="Edsinger-Gonzales E."/>
            <person name="Havlak P."/>
            <person name="Hellsten U."/>
            <person name="Kuo D.H."/>
            <person name="Larsson T."/>
            <person name="Lv J."/>
            <person name="Arendt D."/>
            <person name="Savage R."/>
            <person name="Osoegawa K."/>
            <person name="de Jong P."/>
            <person name="Grimwood J."/>
            <person name="Chapman J.A."/>
            <person name="Shapiro H."/>
            <person name="Aerts A."/>
            <person name="Otillar R.P."/>
            <person name="Terry A.Y."/>
            <person name="Boore J.L."/>
            <person name="Grigoriev I.V."/>
            <person name="Lindberg D.R."/>
            <person name="Seaver E.C."/>
            <person name="Weisblat D.A."/>
            <person name="Putnam N.H."/>
            <person name="Rokhsar D.S."/>
        </authorList>
    </citation>
    <scope>NUCLEOTIDE SEQUENCE</scope>
    <source>
        <strain evidence="2 4">I ESC-2004</strain>
    </source>
</reference>
<evidence type="ECO:0000313" key="3">
    <source>
        <dbReference type="EnsemblMetazoa" id="CapteP188758"/>
    </source>
</evidence>
<protein>
    <recommendedName>
        <fullName evidence="5">SH2 domain-containing protein</fullName>
    </recommendedName>
</protein>
<dbReference type="OrthoDB" id="10255964at2759"/>
<organism evidence="2">
    <name type="scientific">Capitella teleta</name>
    <name type="common">Polychaete worm</name>
    <dbReference type="NCBI Taxonomy" id="283909"/>
    <lineage>
        <taxon>Eukaryota</taxon>
        <taxon>Metazoa</taxon>
        <taxon>Spiralia</taxon>
        <taxon>Lophotrochozoa</taxon>
        <taxon>Annelida</taxon>
        <taxon>Polychaeta</taxon>
        <taxon>Sedentaria</taxon>
        <taxon>Scolecida</taxon>
        <taxon>Capitellidae</taxon>
        <taxon>Capitella</taxon>
    </lineage>
</organism>
<feature type="compositionally biased region" description="Basic and acidic residues" evidence="1">
    <location>
        <begin position="11"/>
        <end position="24"/>
    </location>
</feature>
<reference evidence="4" key="1">
    <citation type="submission" date="2012-12" db="EMBL/GenBank/DDBJ databases">
        <authorList>
            <person name="Hellsten U."/>
            <person name="Grimwood J."/>
            <person name="Chapman J.A."/>
            <person name="Shapiro H."/>
            <person name="Aerts A."/>
            <person name="Otillar R.P."/>
            <person name="Terry A.Y."/>
            <person name="Boore J.L."/>
            <person name="Simakov O."/>
            <person name="Marletaz F."/>
            <person name="Cho S.-J."/>
            <person name="Edsinger-Gonzales E."/>
            <person name="Havlak P."/>
            <person name="Kuo D.-H."/>
            <person name="Larsson T."/>
            <person name="Lv J."/>
            <person name="Arendt D."/>
            <person name="Savage R."/>
            <person name="Osoegawa K."/>
            <person name="de Jong P."/>
            <person name="Lindberg D.R."/>
            <person name="Seaver E.C."/>
            <person name="Weisblat D.A."/>
            <person name="Putnam N.H."/>
            <person name="Grigoriev I.V."/>
            <person name="Rokhsar D.S."/>
        </authorList>
    </citation>
    <scope>NUCLEOTIDE SEQUENCE</scope>
    <source>
        <strain evidence="4">I ESC-2004</strain>
    </source>
</reference>
<dbReference type="EnsemblMetazoa" id="CapteT188758">
    <property type="protein sequence ID" value="CapteP188758"/>
    <property type="gene ID" value="CapteG188758"/>
</dbReference>